<gene>
    <name evidence="1" type="ordered locus">Amet_3713</name>
</gene>
<organism evidence="1 2">
    <name type="scientific">Alkaliphilus metalliredigens (strain QYMF)</name>
    <dbReference type="NCBI Taxonomy" id="293826"/>
    <lineage>
        <taxon>Bacteria</taxon>
        <taxon>Bacillati</taxon>
        <taxon>Bacillota</taxon>
        <taxon>Clostridia</taxon>
        <taxon>Peptostreptococcales</taxon>
        <taxon>Natronincolaceae</taxon>
        <taxon>Alkaliphilus</taxon>
    </lineage>
</organism>
<name>A6TUG5_ALKMQ</name>
<reference evidence="2" key="1">
    <citation type="journal article" date="2016" name="Genome Announc.">
        <title>Complete genome sequence of Alkaliphilus metalliredigens strain QYMF, an alkaliphilic and metal-reducing bacterium isolated from borax-contaminated leachate ponds.</title>
        <authorList>
            <person name="Hwang C."/>
            <person name="Copeland A."/>
            <person name="Lucas S."/>
            <person name="Lapidus A."/>
            <person name="Barry K."/>
            <person name="Detter J.C."/>
            <person name="Glavina Del Rio T."/>
            <person name="Hammon N."/>
            <person name="Israni S."/>
            <person name="Dalin E."/>
            <person name="Tice H."/>
            <person name="Pitluck S."/>
            <person name="Chertkov O."/>
            <person name="Brettin T."/>
            <person name="Bruce D."/>
            <person name="Han C."/>
            <person name="Schmutz J."/>
            <person name="Larimer F."/>
            <person name="Land M.L."/>
            <person name="Hauser L."/>
            <person name="Kyrpides N."/>
            <person name="Mikhailova N."/>
            <person name="Ye Q."/>
            <person name="Zhou J."/>
            <person name="Richardson P."/>
            <person name="Fields M.W."/>
        </authorList>
    </citation>
    <scope>NUCLEOTIDE SEQUENCE [LARGE SCALE GENOMIC DNA]</scope>
    <source>
        <strain evidence="2">QYMF</strain>
    </source>
</reference>
<dbReference type="Proteomes" id="UP000001572">
    <property type="component" value="Chromosome"/>
</dbReference>
<dbReference type="KEGG" id="amt:Amet_3713"/>
<dbReference type="OrthoDB" id="4380123at2"/>
<dbReference type="eggNOG" id="COG3332">
    <property type="taxonomic scope" value="Bacteria"/>
</dbReference>
<protein>
    <recommendedName>
        <fullName evidence="3">NRDE family protein</fullName>
    </recommendedName>
</protein>
<keyword evidence="2" id="KW-1185">Reference proteome</keyword>
<dbReference type="PANTHER" id="PTHR17985:SF8">
    <property type="entry name" value="TRANSPORT AND GOLGI ORGANIZATION PROTEIN 2 HOMOLOG"/>
    <property type="match status" value="1"/>
</dbReference>
<accession>A6TUG5</accession>
<evidence type="ECO:0000313" key="2">
    <source>
        <dbReference type="Proteomes" id="UP000001572"/>
    </source>
</evidence>
<evidence type="ECO:0008006" key="3">
    <source>
        <dbReference type="Google" id="ProtNLM"/>
    </source>
</evidence>
<dbReference type="InterPro" id="IPR008551">
    <property type="entry name" value="TANGO2"/>
</dbReference>
<dbReference type="PANTHER" id="PTHR17985">
    <property type="entry name" value="SER/THR-RICH PROTEIN T10 IN DGCR REGION"/>
    <property type="match status" value="1"/>
</dbReference>
<dbReference type="STRING" id="293826.Amet_3713"/>
<evidence type="ECO:0000313" key="1">
    <source>
        <dbReference type="EMBL" id="ABR49833.1"/>
    </source>
</evidence>
<proteinExistence type="predicted"/>
<dbReference type="Pfam" id="PF05742">
    <property type="entry name" value="TANGO2"/>
    <property type="match status" value="1"/>
</dbReference>
<dbReference type="HOGENOM" id="CLU_047037_1_1_9"/>
<dbReference type="AlphaFoldDB" id="A6TUG5"/>
<sequence>MCILFFAYKVHPKYDFIFLGNRDEFTNRPTLNSHFWDTYPNILAGIDLEKGGTWAGVTKEGRVAFLTNYRDPSLPSTAPLSRGFLTRDFLIQGGSPLSYLENIQTNQSKYNGFNLIVGTLNDLWFYSNIENEIRPIKPGLYGLSNALLNTPWFKVDRGKKRLAALLDTDFTVEQLFDILDDTEVPPDGKLPKTGVPLEMERLLSTIHIDSPAYGTRSKTVILMTNKGELQFYEKALEPKGNWALATYQFNVHMEHP</sequence>
<dbReference type="RefSeq" id="WP_012064793.1">
    <property type="nucleotide sequence ID" value="NC_009633.1"/>
</dbReference>
<dbReference type="EMBL" id="CP000724">
    <property type="protein sequence ID" value="ABR49833.1"/>
    <property type="molecule type" value="Genomic_DNA"/>
</dbReference>